<dbReference type="PANTHER" id="PTHR24220">
    <property type="entry name" value="IMPORT ATP-BINDING PROTEIN"/>
    <property type="match status" value="1"/>
</dbReference>
<feature type="transmembrane region" description="Helical" evidence="5">
    <location>
        <begin position="559"/>
        <end position="583"/>
    </location>
</feature>
<evidence type="ECO:0000313" key="8">
    <source>
        <dbReference type="Proteomes" id="UP001332192"/>
    </source>
</evidence>
<gene>
    <name evidence="7" type="ORF">U7230_12550</name>
</gene>
<keyword evidence="3 7" id="KW-0067">ATP-binding</keyword>
<evidence type="ECO:0000313" key="7">
    <source>
        <dbReference type="EMBL" id="WRP16905.1"/>
    </source>
</evidence>
<feature type="transmembrane region" description="Helical" evidence="5">
    <location>
        <begin position="604"/>
        <end position="624"/>
    </location>
</feature>
<keyword evidence="5" id="KW-0472">Membrane</keyword>
<organism evidence="7 8">
    <name type="scientific">Carboxydichorda subterranea</name>
    <dbReference type="NCBI Taxonomy" id="3109565"/>
    <lineage>
        <taxon>Bacteria</taxon>
        <taxon>Bacillati</taxon>
        <taxon>Bacillota</taxon>
        <taxon>Limnochordia</taxon>
        <taxon>Limnochordales</taxon>
        <taxon>Geochordaceae</taxon>
        <taxon>Carboxydichorda</taxon>
    </lineage>
</organism>
<evidence type="ECO:0000256" key="2">
    <source>
        <dbReference type="ARBA" id="ARBA00022741"/>
    </source>
</evidence>
<sequence length="967" mass="101422">MAHLAGRTGKARARAGLWRHFVTWILAAALLAGAGSTAVSWGMQRALATTVELALGEAGRWDVLVQVQEDRLGEARGAIQQLAASRYPGARVRTGPTAAGSAVVLLSLPPSMRTGPSFERLGRELQGIPGVVAWVPLVEPSIVVSRLHPAIAARVQDQAERDRGVAYTFFHGSDLVLVLRRPEELSRVRARLDEWLGGYRVIRVSPQVPAGSPAPGQSGLGRLAQDVSAAVSAMPGRPKVAYAGPVAEGSGAAAVRWAGRMRDFLLQYATVARIEPRQDLSPPLAGGEEVEVGRLAARVLPGPSGSPVAVLLDDPASSVDLLGKTVEVRRHSGQLVGTAVVDGGRLRIEAALQATESLVRRVQELGSGASSALDAADGASREVAQALDRLQEAASQLDRAAWGADPVEGTLVALVLNALLESPGARPQSSPPGSPGIADLQGRIARLRQQVDALRQADLPHLLDHVRTLRQELPALSGREVASALALLEQSGDVAAAGGSGVELVVEGAPGAMVPEAVQRALAARPGLGPMRAWVSPAGTASPSPRALVLQLVERASKVAAALAAALLVAWSLVNDWAVWTSVHLAARRGSDRRALARARRRMALAGAGSGLVMGTLAGAMAFWGQEGAWIGAVSCAGALAGLAAGWWHERLAPVDGDAVEAARAAGLSLPAVLEYVVAPESRPWVLAWTASRRPPRSAPAAVAQAASRPGRGQPAPAGEGTSAPALEAVGLVKRFESHRALDGVSLSLGRGETVVVMGPSGCGKSTLLRCLKGLVEPDEGRVLMDGQDLHRMAPGPRQAMRRRVGLVFQRPQLVSHLPVLDNVALAATAAGLPWEQAREAAWHWLKALDMQAAAGRLPSQLSGGEGQRAAIARALVTDPEVVLWDEPTSQLDPLLVAELLGLMEELIRRLRTTMLVVTHEPRFALRVGQRLVLMEAGRIVEEGEPRRVLSEPASPVGRRLAELVAI</sequence>
<evidence type="ECO:0000256" key="1">
    <source>
        <dbReference type="ARBA" id="ARBA00022448"/>
    </source>
</evidence>
<proteinExistence type="predicted"/>
<evidence type="ECO:0000256" key="5">
    <source>
        <dbReference type="SAM" id="Phobius"/>
    </source>
</evidence>
<keyword evidence="1" id="KW-0813">Transport</keyword>
<reference evidence="7 8" key="1">
    <citation type="journal article" date="2024" name="Front. Microbiol.">
        <title>Novel thermophilic genera Geochorda gen. nov. and Carboxydochorda gen. nov. from the deep terrestrial subsurface reveal the ecophysiological diversity in the class Limnochordia.</title>
        <authorList>
            <person name="Karnachuk O.V."/>
            <person name="Lukina A.P."/>
            <person name="Avakyan M.R."/>
            <person name="Kadnikov V.V."/>
            <person name="Begmatov S."/>
            <person name="Beletsky A.V."/>
            <person name="Vlasova K.G."/>
            <person name="Novikov A.A."/>
            <person name="Shcherbakova V.A."/>
            <person name="Mardanov A.V."/>
            <person name="Ravin N.V."/>
        </authorList>
    </citation>
    <scope>NUCLEOTIDE SEQUENCE [LARGE SCALE GENOMIC DNA]</scope>
    <source>
        <strain evidence="7 8">L945</strain>
    </source>
</reference>
<dbReference type="PROSITE" id="PS50893">
    <property type="entry name" value="ABC_TRANSPORTER_2"/>
    <property type="match status" value="1"/>
</dbReference>
<feature type="compositionally biased region" description="Low complexity" evidence="4">
    <location>
        <begin position="699"/>
        <end position="710"/>
    </location>
</feature>
<keyword evidence="5" id="KW-0812">Transmembrane</keyword>
<dbReference type="SMART" id="SM00382">
    <property type="entry name" value="AAA"/>
    <property type="match status" value="1"/>
</dbReference>
<dbReference type="EMBL" id="CP141615">
    <property type="protein sequence ID" value="WRP16905.1"/>
    <property type="molecule type" value="Genomic_DNA"/>
</dbReference>
<evidence type="ECO:0000256" key="3">
    <source>
        <dbReference type="ARBA" id="ARBA00022840"/>
    </source>
</evidence>
<keyword evidence="5" id="KW-1133">Transmembrane helix</keyword>
<dbReference type="InterPro" id="IPR003593">
    <property type="entry name" value="AAA+_ATPase"/>
</dbReference>
<dbReference type="RefSeq" id="WP_324716177.1">
    <property type="nucleotide sequence ID" value="NZ_CP141615.1"/>
</dbReference>
<dbReference type="Proteomes" id="UP001332192">
    <property type="component" value="Chromosome"/>
</dbReference>
<dbReference type="SUPFAM" id="SSF52540">
    <property type="entry name" value="P-loop containing nucleoside triphosphate hydrolases"/>
    <property type="match status" value="1"/>
</dbReference>
<dbReference type="Pfam" id="PF00005">
    <property type="entry name" value="ABC_tran"/>
    <property type="match status" value="1"/>
</dbReference>
<dbReference type="InterPro" id="IPR003439">
    <property type="entry name" value="ABC_transporter-like_ATP-bd"/>
</dbReference>
<dbReference type="InterPro" id="IPR017911">
    <property type="entry name" value="MacB-like_ATP-bd"/>
</dbReference>
<feature type="transmembrane region" description="Helical" evidence="5">
    <location>
        <begin position="21"/>
        <end position="43"/>
    </location>
</feature>
<dbReference type="CDD" id="cd03255">
    <property type="entry name" value="ABC_MJ0796_LolCDE_FtsE"/>
    <property type="match status" value="1"/>
</dbReference>
<name>A0ABZ1BWB2_9FIRM</name>
<protein>
    <submittedName>
        <fullName evidence="7">ATP-binding cassette domain-containing protein</fullName>
    </submittedName>
</protein>
<keyword evidence="2" id="KW-0547">Nucleotide-binding</keyword>
<feature type="region of interest" description="Disordered" evidence="4">
    <location>
        <begin position="698"/>
        <end position="723"/>
    </location>
</feature>
<dbReference type="GO" id="GO:0005524">
    <property type="term" value="F:ATP binding"/>
    <property type="evidence" value="ECO:0007669"/>
    <property type="project" value="UniProtKB-KW"/>
</dbReference>
<dbReference type="InterPro" id="IPR027417">
    <property type="entry name" value="P-loop_NTPase"/>
</dbReference>
<evidence type="ECO:0000259" key="6">
    <source>
        <dbReference type="PROSITE" id="PS50893"/>
    </source>
</evidence>
<feature type="domain" description="ABC transporter" evidence="6">
    <location>
        <begin position="727"/>
        <end position="962"/>
    </location>
</feature>
<keyword evidence="8" id="KW-1185">Reference proteome</keyword>
<dbReference type="Gene3D" id="3.40.50.300">
    <property type="entry name" value="P-loop containing nucleotide triphosphate hydrolases"/>
    <property type="match status" value="1"/>
</dbReference>
<accession>A0ABZ1BWB2</accession>
<evidence type="ECO:0000256" key="4">
    <source>
        <dbReference type="SAM" id="MobiDB-lite"/>
    </source>
</evidence>
<dbReference type="InterPro" id="IPR015854">
    <property type="entry name" value="ABC_transpr_LolD-like"/>
</dbReference>